<comment type="similarity">
    <text evidence="1">Belongs to the type-I restriction system S methylase family.</text>
</comment>
<dbReference type="Proteomes" id="UP000545493">
    <property type="component" value="Unassembled WGS sequence"/>
</dbReference>
<dbReference type="AlphaFoldDB" id="A0A7X5ZPY6"/>
<dbReference type="EC" id="3.1.21.3" evidence="5"/>
<dbReference type="EMBL" id="JAAOYM010000001">
    <property type="protein sequence ID" value="NIJ10961.1"/>
    <property type="molecule type" value="Genomic_DNA"/>
</dbReference>
<dbReference type="Pfam" id="PF01420">
    <property type="entry name" value="Methylase_S"/>
    <property type="match status" value="1"/>
</dbReference>
<name>A0A7X5ZPY6_9PSEU</name>
<dbReference type="Gene3D" id="3.90.220.20">
    <property type="entry name" value="DNA methylase specificity domains"/>
    <property type="match status" value="1"/>
</dbReference>
<evidence type="ECO:0000256" key="1">
    <source>
        <dbReference type="ARBA" id="ARBA00010923"/>
    </source>
</evidence>
<dbReference type="GO" id="GO:0009307">
    <property type="term" value="P:DNA restriction-modification system"/>
    <property type="evidence" value="ECO:0007669"/>
    <property type="project" value="UniProtKB-KW"/>
</dbReference>
<keyword evidence="3" id="KW-0238">DNA-binding</keyword>
<dbReference type="PANTHER" id="PTHR30408">
    <property type="entry name" value="TYPE-1 RESTRICTION ENZYME ECOKI SPECIFICITY PROTEIN"/>
    <property type="match status" value="1"/>
</dbReference>
<evidence type="ECO:0000256" key="3">
    <source>
        <dbReference type="ARBA" id="ARBA00023125"/>
    </source>
</evidence>
<comment type="caution">
    <text evidence="5">The sequence shown here is derived from an EMBL/GenBank/DDBJ whole genome shotgun (WGS) entry which is preliminary data.</text>
</comment>
<organism evidence="5 6">
    <name type="scientific">Saccharomonospora amisosensis</name>
    <dbReference type="NCBI Taxonomy" id="1128677"/>
    <lineage>
        <taxon>Bacteria</taxon>
        <taxon>Bacillati</taxon>
        <taxon>Actinomycetota</taxon>
        <taxon>Actinomycetes</taxon>
        <taxon>Pseudonocardiales</taxon>
        <taxon>Pseudonocardiaceae</taxon>
        <taxon>Saccharomonospora</taxon>
    </lineage>
</organism>
<dbReference type="GO" id="GO:0009035">
    <property type="term" value="F:type I site-specific deoxyribonuclease activity"/>
    <property type="evidence" value="ECO:0007669"/>
    <property type="project" value="UniProtKB-EC"/>
</dbReference>
<proteinExistence type="inferred from homology"/>
<keyword evidence="5" id="KW-0378">Hydrolase</keyword>
<keyword evidence="6" id="KW-1185">Reference proteome</keyword>
<dbReference type="GO" id="GO:0003677">
    <property type="term" value="F:DNA binding"/>
    <property type="evidence" value="ECO:0007669"/>
    <property type="project" value="UniProtKB-KW"/>
</dbReference>
<feature type="domain" description="Type I restriction modification DNA specificity" evidence="4">
    <location>
        <begin position="74"/>
        <end position="225"/>
    </location>
</feature>
<keyword evidence="2" id="KW-0680">Restriction system</keyword>
<dbReference type="InterPro" id="IPR044946">
    <property type="entry name" value="Restrct_endonuc_typeI_TRD_sf"/>
</dbReference>
<evidence type="ECO:0000313" key="5">
    <source>
        <dbReference type="EMBL" id="NIJ10961.1"/>
    </source>
</evidence>
<evidence type="ECO:0000259" key="4">
    <source>
        <dbReference type="Pfam" id="PF01420"/>
    </source>
</evidence>
<dbReference type="PANTHER" id="PTHR30408:SF13">
    <property type="entry name" value="TYPE I RESTRICTION ENZYME HINDI SPECIFICITY SUBUNIT"/>
    <property type="match status" value="1"/>
</dbReference>
<sequence length="266" mass="29223">MPAWEIAIPSLSKQKAIADVLGALDDKIAANDQVAVTALSLADALFAASLQRDAGTPITIGELADRGVLTQGDGYRTKQAEHGQPGFRILRAGDIRDGRVVPEGTDFVSESYARQIGQKASRPNDIVMTTKGSVGRVAVVPPDLETVVYSPQICYFRVLNEDALDRGYLAAWFRSSDLQTQASQLMFKSDMAPYINLRDIRSLTVPVPSRTEQRKQGELQRSLLDIIHAAHSESRRLGRTRDELLPLLMSGKIRVREVEKNVEGVV</sequence>
<accession>A0A7X5ZPY6</accession>
<evidence type="ECO:0000313" key="6">
    <source>
        <dbReference type="Proteomes" id="UP000545493"/>
    </source>
</evidence>
<evidence type="ECO:0000256" key="2">
    <source>
        <dbReference type="ARBA" id="ARBA00022747"/>
    </source>
</evidence>
<protein>
    <submittedName>
        <fullName evidence="5">Type I restriction enzyme S subunit</fullName>
        <ecNumber evidence="5">3.1.21.3</ecNumber>
    </submittedName>
</protein>
<dbReference type="InterPro" id="IPR000055">
    <property type="entry name" value="Restrct_endonuc_typeI_TRD"/>
</dbReference>
<dbReference type="SUPFAM" id="SSF116734">
    <property type="entry name" value="DNA methylase specificity domain"/>
    <property type="match status" value="2"/>
</dbReference>
<dbReference type="InterPro" id="IPR052021">
    <property type="entry name" value="Type-I_RS_S_subunit"/>
</dbReference>
<gene>
    <name evidence="5" type="ORF">FHU38_001305</name>
</gene>
<reference evidence="5 6" key="1">
    <citation type="submission" date="2020-03" db="EMBL/GenBank/DDBJ databases">
        <title>Sequencing the genomes of 1000 actinobacteria strains.</title>
        <authorList>
            <person name="Klenk H.-P."/>
        </authorList>
    </citation>
    <scope>NUCLEOTIDE SEQUENCE [LARGE SCALE GENOMIC DNA]</scope>
    <source>
        <strain evidence="5 6">DSM 45685</strain>
    </source>
</reference>